<evidence type="ECO:0000256" key="1">
    <source>
        <dbReference type="ARBA" id="ARBA00004123"/>
    </source>
</evidence>
<dbReference type="InterPro" id="IPR037264">
    <property type="entry name" value="TFIID_NTD2_sf"/>
</dbReference>
<dbReference type="GO" id="GO:0016251">
    <property type="term" value="F:RNA polymerase II general transcription initiation factor activity"/>
    <property type="evidence" value="ECO:0007669"/>
    <property type="project" value="TreeGrafter"/>
</dbReference>
<comment type="subcellular location">
    <subcellularLocation>
        <location evidence="1">Nucleus</location>
    </subcellularLocation>
</comment>
<proteinExistence type="inferred from homology"/>
<feature type="region of interest" description="Disordered" evidence="9">
    <location>
        <begin position="1"/>
        <end position="131"/>
    </location>
</feature>
<dbReference type="GO" id="GO:0005669">
    <property type="term" value="C:transcription factor TFIID complex"/>
    <property type="evidence" value="ECO:0007669"/>
    <property type="project" value="TreeGrafter"/>
</dbReference>
<feature type="compositionally biased region" description="Polar residues" evidence="9">
    <location>
        <begin position="60"/>
        <end position="69"/>
    </location>
</feature>
<dbReference type="PROSITE" id="PS50082">
    <property type="entry name" value="WD_REPEATS_2"/>
    <property type="match status" value="5"/>
</dbReference>
<comment type="similarity">
    <text evidence="2">Belongs to the WD repeat TAF5 family.</text>
</comment>
<dbReference type="CDD" id="cd00200">
    <property type="entry name" value="WD40"/>
    <property type="match status" value="1"/>
</dbReference>
<dbReference type="PANTHER" id="PTHR19879">
    <property type="entry name" value="TRANSCRIPTION INITIATION FACTOR TFIID"/>
    <property type="match status" value="1"/>
</dbReference>
<evidence type="ECO:0000256" key="7">
    <source>
        <dbReference type="ARBA" id="ARBA00023242"/>
    </source>
</evidence>
<keyword evidence="12" id="KW-1185">Reference proteome</keyword>
<reference evidence="11 12" key="1">
    <citation type="submission" date="2016-08" db="EMBL/GenBank/DDBJ databases">
        <title>A Parts List for Fungal Cellulosomes Revealed by Comparative Genomics.</title>
        <authorList>
            <consortium name="DOE Joint Genome Institute"/>
            <person name="Haitjema C.H."/>
            <person name="Gilmore S.P."/>
            <person name="Henske J.K."/>
            <person name="Solomon K.V."/>
            <person name="De Groot R."/>
            <person name="Kuo A."/>
            <person name="Mondo S.J."/>
            <person name="Salamov A.A."/>
            <person name="Labutti K."/>
            <person name="Zhao Z."/>
            <person name="Chiniquy J."/>
            <person name="Barry K."/>
            <person name="Brewer H.M."/>
            <person name="Purvine S.O."/>
            <person name="Wright A.T."/>
            <person name="Boxma B."/>
            <person name="Van Alen T."/>
            <person name="Hackstein J.H."/>
            <person name="Baker S.E."/>
            <person name="Grigoriev I.V."/>
            <person name="O'Malley M.A."/>
        </authorList>
    </citation>
    <scope>NUCLEOTIDE SEQUENCE [LARGE SCALE GENOMIC DNA]</scope>
    <source>
        <strain evidence="11 12">G1</strain>
    </source>
</reference>
<keyword evidence="4" id="KW-0677">Repeat</keyword>
<dbReference type="GO" id="GO:0006367">
    <property type="term" value="P:transcription initiation at RNA polymerase II promoter"/>
    <property type="evidence" value="ECO:0007669"/>
    <property type="project" value="TreeGrafter"/>
</dbReference>
<dbReference type="InterPro" id="IPR015943">
    <property type="entry name" value="WD40/YVTN_repeat-like_dom_sf"/>
</dbReference>
<dbReference type="Pfam" id="PF04494">
    <property type="entry name" value="TFIID_NTD2"/>
    <property type="match status" value="1"/>
</dbReference>
<dbReference type="PROSITE" id="PS00678">
    <property type="entry name" value="WD_REPEATS_1"/>
    <property type="match status" value="3"/>
</dbReference>
<evidence type="ECO:0000256" key="9">
    <source>
        <dbReference type="SAM" id="MobiDB-lite"/>
    </source>
</evidence>
<feature type="repeat" description="WD" evidence="8">
    <location>
        <begin position="624"/>
        <end position="665"/>
    </location>
</feature>
<dbReference type="OrthoDB" id="10266330at2759"/>
<dbReference type="PROSITE" id="PS50896">
    <property type="entry name" value="LISH"/>
    <property type="match status" value="1"/>
</dbReference>
<dbReference type="SUPFAM" id="SSF50978">
    <property type="entry name" value="WD40 repeat-like"/>
    <property type="match status" value="1"/>
</dbReference>
<sequence>MTENKPKVSQTSTPISLTNSSSQRLQPSSQNSLEIQNQTENQIQTQTQETSTPTQTQTPLENQTKNQSHQNEKQLENQNQNQISNHNQDQGQSQNQNQSQNENQNQNSIELQRSQNDSSINSESSSESEDVEQTILKYLRKKGYKNAEKAFMEDLKHNEPTTSTSTKTSSVVTATTTTMNNTIDASVTPSIQSNTESSSNYIIANTLNTEKDENLYEEGYSKLRSWIEGSIDMYRFELRSILYPIFIYSYLDLVSKGKTQRAKQFMEKYSIDHREQHIQDIQRLSTYLQNSSYSILLQITNQYLSIRVSPKALQQSDIDDGIGIIGHQESQIEAFNKQEIHLGKRPYDLFEIEEIEHRIKDEKTENSEQLLEIFKGIQEKLNEDPLPKDQVPLPSRKLIDISADIKNLKDISKRAKLDNNKLPSICCYTFHNTHHGLNCISINNDETMICGGFSDSFIRVWSITGKNLRGITKPRNINGNVDNLDRFREPVGSQCKKLIAHSGPIYSTCFSPDNKYLVSVSEDKTVRLWSLDTFSNVVCYKGHNYPVWDVDFSPEGFYFATASHDRTARLWSCDHIYPLRIFVGHFSDVDSIKFHPNSNYIVTGGSDCTARLWDIQKGTCIRIFKGHLGSIYALAITPDGKTLATSGDDKIINIWDIGSGRKIKSLYGHENTINSLSFSQEGNILASGSSDNTVRIWDVKKDDINELDIIEQASSNLMSNGDSDNMDIDGPNSPSQLNNTIHKSILTSKEKLKSNIKNDLLGTYPTKKTPIYTVHFSKRNLLYSLGAINNI</sequence>
<feature type="repeat" description="WD" evidence="8">
    <location>
        <begin position="666"/>
        <end position="707"/>
    </location>
</feature>
<evidence type="ECO:0000256" key="2">
    <source>
        <dbReference type="ARBA" id="ARBA00009435"/>
    </source>
</evidence>
<dbReference type="InterPro" id="IPR036322">
    <property type="entry name" value="WD40_repeat_dom_sf"/>
</dbReference>
<dbReference type="Gene3D" id="1.25.40.500">
    <property type="entry name" value="TFIID subunit TAF5, NTD2 domain"/>
    <property type="match status" value="1"/>
</dbReference>
<dbReference type="Gene3D" id="2.130.10.10">
    <property type="entry name" value="YVTN repeat-like/Quinoprotein amine dehydrogenase"/>
    <property type="match status" value="2"/>
</dbReference>
<feature type="repeat" description="WD" evidence="8">
    <location>
        <begin position="498"/>
        <end position="533"/>
    </location>
</feature>
<organism evidence="11 12">
    <name type="scientific">Neocallimastix californiae</name>
    <dbReference type="NCBI Taxonomy" id="1754190"/>
    <lineage>
        <taxon>Eukaryota</taxon>
        <taxon>Fungi</taxon>
        <taxon>Fungi incertae sedis</taxon>
        <taxon>Chytridiomycota</taxon>
        <taxon>Chytridiomycota incertae sedis</taxon>
        <taxon>Neocallimastigomycetes</taxon>
        <taxon>Neocallimastigales</taxon>
        <taxon>Neocallimastigaceae</taxon>
        <taxon>Neocallimastix</taxon>
    </lineage>
</organism>
<dbReference type="Proteomes" id="UP000193920">
    <property type="component" value="Unassembled WGS sequence"/>
</dbReference>
<name>A0A1Y2CFG7_9FUNG</name>
<dbReference type="AlphaFoldDB" id="A0A1Y2CFG7"/>
<feature type="compositionally biased region" description="Low complexity" evidence="9">
    <location>
        <begin position="35"/>
        <end position="59"/>
    </location>
</feature>
<feature type="compositionally biased region" description="Low complexity" evidence="9">
    <location>
        <begin position="76"/>
        <end position="125"/>
    </location>
</feature>
<evidence type="ECO:0000256" key="4">
    <source>
        <dbReference type="ARBA" id="ARBA00022737"/>
    </source>
</evidence>
<dbReference type="Pfam" id="PF00400">
    <property type="entry name" value="WD40"/>
    <property type="match status" value="6"/>
</dbReference>
<dbReference type="SUPFAM" id="SSF160897">
    <property type="entry name" value="Taf5 N-terminal domain-like"/>
    <property type="match status" value="1"/>
</dbReference>
<evidence type="ECO:0000256" key="6">
    <source>
        <dbReference type="ARBA" id="ARBA00023163"/>
    </source>
</evidence>
<accession>A0A1Y2CFG7</accession>
<evidence type="ECO:0000256" key="5">
    <source>
        <dbReference type="ARBA" id="ARBA00023015"/>
    </source>
</evidence>
<keyword evidence="7" id="KW-0539">Nucleus</keyword>
<dbReference type="InterPro" id="IPR001680">
    <property type="entry name" value="WD40_rpt"/>
</dbReference>
<dbReference type="InterPro" id="IPR019775">
    <property type="entry name" value="WD40_repeat_CS"/>
</dbReference>
<feature type="repeat" description="WD" evidence="8">
    <location>
        <begin position="582"/>
        <end position="623"/>
    </location>
</feature>
<dbReference type="PROSITE" id="PS50294">
    <property type="entry name" value="WD_REPEATS_REGION"/>
    <property type="match status" value="5"/>
</dbReference>
<dbReference type="SMART" id="SM00320">
    <property type="entry name" value="WD40"/>
    <property type="match status" value="6"/>
</dbReference>
<evidence type="ECO:0000259" key="10">
    <source>
        <dbReference type="Pfam" id="PF04494"/>
    </source>
</evidence>
<evidence type="ECO:0000313" key="11">
    <source>
        <dbReference type="EMBL" id="ORY45779.1"/>
    </source>
</evidence>
<keyword evidence="5" id="KW-0805">Transcription regulation</keyword>
<evidence type="ECO:0000313" key="12">
    <source>
        <dbReference type="Proteomes" id="UP000193920"/>
    </source>
</evidence>
<dbReference type="EMBL" id="MCOG01000110">
    <property type="protein sequence ID" value="ORY45779.1"/>
    <property type="molecule type" value="Genomic_DNA"/>
</dbReference>
<feature type="domain" description="TFIID subunit TAF5 NTD2" evidence="10">
    <location>
        <begin position="211"/>
        <end position="289"/>
    </location>
</feature>
<feature type="compositionally biased region" description="Polar residues" evidence="9">
    <location>
        <begin position="7"/>
        <end position="34"/>
    </location>
</feature>
<keyword evidence="3 8" id="KW-0853">WD repeat</keyword>
<dbReference type="InterPro" id="IPR006594">
    <property type="entry name" value="LisH"/>
</dbReference>
<dbReference type="PRINTS" id="PR00320">
    <property type="entry name" value="GPROTEINBRPT"/>
</dbReference>
<protein>
    <submittedName>
        <fullName evidence="11">WD40 repeat-like protein</fullName>
    </submittedName>
</protein>
<dbReference type="InterPro" id="IPR007582">
    <property type="entry name" value="TFIID_NTD2"/>
</dbReference>
<gene>
    <name evidence="11" type="ORF">LY90DRAFT_703488</name>
</gene>
<keyword evidence="6" id="KW-0804">Transcription</keyword>
<dbReference type="STRING" id="1754190.A0A1Y2CFG7"/>
<feature type="repeat" description="WD" evidence="8">
    <location>
        <begin position="540"/>
        <end position="572"/>
    </location>
</feature>
<evidence type="ECO:0000256" key="3">
    <source>
        <dbReference type="ARBA" id="ARBA00022574"/>
    </source>
</evidence>
<comment type="caution">
    <text evidence="11">The sequence shown here is derived from an EMBL/GenBank/DDBJ whole genome shotgun (WGS) entry which is preliminary data.</text>
</comment>
<dbReference type="InterPro" id="IPR020472">
    <property type="entry name" value="WD40_PAC1"/>
</dbReference>
<dbReference type="PANTHER" id="PTHR19879:SF1">
    <property type="entry name" value="CANNONBALL-RELATED"/>
    <property type="match status" value="1"/>
</dbReference>
<dbReference type="CDD" id="cd08044">
    <property type="entry name" value="TAF5_NTD2"/>
    <property type="match status" value="1"/>
</dbReference>
<evidence type="ECO:0000256" key="8">
    <source>
        <dbReference type="PROSITE-ProRule" id="PRU00221"/>
    </source>
</evidence>